<keyword evidence="3" id="KW-1185">Reference proteome</keyword>
<evidence type="ECO:0000313" key="3">
    <source>
        <dbReference type="Proteomes" id="UP001055439"/>
    </source>
</evidence>
<reference evidence="2" key="1">
    <citation type="submission" date="2022-05" db="EMBL/GenBank/DDBJ databases">
        <title>The Musa troglodytarum L. genome provides insights into the mechanism of non-climacteric behaviour and enrichment of carotenoids.</title>
        <authorList>
            <person name="Wang J."/>
        </authorList>
    </citation>
    <scope>NUCLEOTIDE SEQUENCE</scope>
    <source>
        <tissue evidence="2">Leaf</tissue>
    </source>
</reference>
<accession>A0A9E7EA72</accession>
<organism evidence="2 3">
    <name type="scientific">Musa troglodytarum</name>
    <name type="common">fe'i banana</name>
    <dbReference type="NCBI Taxonomy" id="320322"/>
    <lineage>
        <taxon>Eukaryota</taxon>
        <taxon>Viridiplantae</taxon>
        <taxon>Streptophyta</taxon>
        <taxon>Embryophyta</taxon>
        <taxon>Tracheophyta</taxon>
        <taxon>Spermatophyta</taxon>
        <taxon>Magnoliopsida</taxon>
        <taxon>Liliopsida</taxon>
        <taxon>Zingiberales</taxon>
        <taxon>Musaceae</taxon>
        <taxon>Musa</taxon>
    </lineage>
</organism>
<sequence>MLQPASSGLGLAQTPHPAMGVTPQVHRGRGLHEPTLWWRRQQRRRGQSRLPASSSPLTKSTIVIKFHLCYFNTKGFQNFLGKEMVVGHDMAI</sequence>
<dbReference type="EMBL" id="CP097502">
    <property type="protein sequence ID" value="URD73253.1"/>
    <property type="molecule type" value="Genomic_DNA"/>
</dbReference>
<dbReference type="Proteomes" id="UP001055439">
    <property type="component" value="Chromosome 1"/>
</dbReference>
<feature type="region of interest" description="Disordered" evidence="1">
    <location>
        <begin position="1"/>
        <end position="56"/>
    </location>
</feature>
<proteinExistence type="predicted"/>
<gene>
    <name evidence="2" type="ORF">MUK42_37209</name>
</gene>
<protein>
    <submittedName>
        <fullName evidence="2">Uncharacterized protein</fullName>
    </submittedName>
</protein>
<name>A0A9E7EA72_9LILI</name>
<dbReference type="AlphaFoldDB" id="A0A9E7EA72"/>
<evidence type="ECO:0000256" key="1">
    <source>
        <dbReference type="SAM" id="MobiDB-lite"/>
    </source>
</evidence>
<evidence type="ECO:0000313" key="2">
    <source>
        <dbReference type="EMBL" id="URD73253.1"/>
    </source>
</evidence>